<name>A0ACC3YFJ5_COLTU</name>
<dbReference type="Proteomes" id="UP000805649">
    <property type="component" value="Unassembled WGS sequence"/>
</dbReference>
<comment type="caution">
    <text evidence="1">The sequence shown here is derived from an EMBL/GenBank/DDBJ whole genome shotgun (WGS) entry which is preliminary data.</text>
</comment>
<reference evidence="1 2" key="1">
    <citation type="journal article" date="2020" name="Phytopathology">
        <title>Genome Sequence Resources of Colletotrichum truncatum, C. plurivorum, C. musicola, and C. sojae: Four Species Pathogenic to Soybean (Glycine max).</title>
        <authorList>
            <person name="Rogerio F."/>
            <person name="Boufleur T.R."/>
            <person name="Ciampi-Guillardi M."/>
            <person name="Sukno S.A."/>
            <person name="Thon M.R."/>
            <person name="Massola Junior N.S."/>
            <person name="Baroncelli R."/>
        </authorList>
    </citation>
    <scope>NUCLEOTIDE SEQUENCE [LARGE SCALE GENOMIC DNA]</scope>
    <source>
        <strain evidence="1 2">CMES1059</strain>
    </source>
</reference>
<organism evidence="1 2">
    <name type="scientific">Colletotrichum truncatum</name>
    <name type="common">Anthracnose fungus</name>
    <name type="synonym">Colletotrichum capsici</name>
    <dbReference type="NCBI Taxonomy" id="5467"/>
    <lineage>
        <taxon>Eukaryota</taxon>
        <taxon>Fungi</taxon>
        <taxon>Dikarya</taxon>
        <taxon>Ascomycota</taxon>
        <taxon>Pezizomycotina</taxon>
        <taxon>Sordariomycetes</taxon>
        <taxon>Hypocreomycetidae</taxon>
        <taxon>Glomerellales</taxon>
        <taxon>Glomerellaceae</taxon>
        <taxon>Colletotrichum</taxon>
        <taxon>Colletotrichum truncatum species complex</taxon>
    </lineage>
</organism>
<protein>
    <submittedName>
        <fullName evidence="1">Fungal specific transcription factor domain-containing protein</fullName>
    </submittedName>
</protein>
<evidence type="ECO:0000313" key="1">
    <source>
        <dbReference type="EMBL" id="KAL0930616.1"/>
    </source>
</evidence>
<proteinExistence type="predicted"/>
<gene>
    <name evidence="1" type="ORF">CTRU02_214691</name>
</gene>
<accession>A0ACC3YFJ5</accession>
<keyword evidence="2" id="KW-1185">Reference proteome</keyword>
<evidence type="ECO:0000313" key="2">
    <source>
        <dbReference type="Proteomes" id="UP000805649"/>
    </source>
</evidence>
<dbReference type="EMBL" id="VUJX02000011">
    <property type="protein sequence ID" value="KAL0930616.1"/>
    <property type="molecule type" value="Genomic_DNA"/>
</dbReference>
<sequence length="607" mass="67934">MKASRSPSTTADTTHEDTTHEDTTHEDTTHEDATTLNAEPSQNPLFGETPWFLPLSPFRVPLRVNEAANTAFATRFCQAILPSATKHLPRLQYPSEKQIMTLAETNISRPSPTQARFLIQTALANLNKCLHVVRKSSVWALLETFMGAPSELCMHLEGKIYALFALGELYSCRYRAPGENFPGLAYFSIAFKTYSCLLERPCVDSIEVLILLCLYSLCINRWHSAYFLASSAVRHCAVMGLQFDIPKPLLRDNAAREHIRRIWWTSYILEHTCALGGGQLVSALDGGILVDFPSFSGLSDAEKSDFENPNSMTAMIQLVRLSQTITKSLYGREEYSTSFLQRVQSRLRDLQNWFRTLPEDLKMTHNGANTRLEHVKSLHLFFNRCVILTTRPLLLHMIRMKQTSKGETMMNSTSDATDNIHTLSNACIRAARHSHTILTESWIDGSFKPFEYSHTEYLFSVAVILAISGLLSGPGSSKDQEDFDLACQLMQDLRKSGSTAATEFCQHIEAMRRDIENSAFGKTSVESTLGGLPVNPNPVTTQTETVQCAPFEFTAPMTADIFLSEPSLEGFLSQDDPSSEQLDYLDISNLEGLYWPVMDFSGEVLNG</sequence>